<comment type="cofactor">
    <cofactor evidence="1">
        <name>a divalent metal cation</name>
        <dbReference type="ChEBI" id="CHEBI:60240"/>
    </cofactor>
</comment>
<dbReference type="GO" id="GO:0046872">
    <property type="term" value="F:metal ion binding"/>
    <property type="evidence" value="ECO:0007669"/>
    <property type="project" value="UniProtKB-KW"/>
</dbReference>
<keyword evidence="8" id="KW-0479">Metal-binding</keyword>
<dbReference type="Proteomes" id="UP001249851">
    <property type="component" value="Unassembled WGS sequence"/>
</dbReference>
<evidence type="ECO:0000313" key="14">
    <source>
        <dbReference type="EMBL" id="KAK2565618.1"/>
    </source>
</evidence>
<evidence type="ECO:0000256" key="8">
    <source>
        <dbReference type="ARBA" id="ARBA00022723"/>
    </source>
</evidence>
<keyword evidence="15" id="KW-1185">Reference proteome</keyword>
<dbReference type="GO" id="GO:0005737">
    <property type="term" value="C:cytoplasm"/>
    <property type="evidence" value="ECO:0007669"/>
    <property type="project" value="UniProtKB-SubCell"/>
</dbReference>
<dbReference type="PRINTS" id="PR02086">
    <property type="entry name" value="PUTNUCHARBI1"/>
</dbReference>
<keyword evidence="6" id="KW-0963">Cytoplasm</keyword>
<dbReference type="InterPro" id="IPR026103">
    <property type="entry name" value="HARBI1_animal"/>
</dbReference>
<dbReference type="GO" id="GO:0004518">
    <property type="term" value="F:nuclease activity"/>
    <property type="evidence" value="ECO:0007669"/>
    <property type="project" value="UniProtKB-KW"/>
</dbReference>
<reference evidence="14" key="1">
    <citation type="journal article" date="2023" name="G3 (Bethesda)">
        <title>Whole genome assembly and annotation of the endangered Caribbean coral Acropora cervicornis.</title>
        <authorList>
            <person name="Selwyn J.D."/>
            <person name="Vollmer S.V."/>
        </authorList>
    </citation>
    <scope>NUCLEOTIDE SEQUENCE</scope>
    <source>
        <strain evidence="14">K2</strain>
    </source>
</reference>
<dbReference type="PANTHER" id="PTHR22930:SF85">
    <property type="entry name" value="GH03217P-RELATED"/>
    <property type="match status" value="1"/>
</dbReference>
<reference evidence="14" key="2">
    <citation type="journal article" date="2023" name="Science">
        <title>Genomic signatures of disease resistance in endangered staghorn corals.</title>
        <authorList>
            <person name="Vollmer S.V."/>
            <person name="Selwyn J.D."/>
            <person name="Despard B.A."/>
            <person name="Roesel C.L."/>
        </authorList>
    </citation>
    <scope>NUCLEOTIDE SEQUENCE</scope>
    <source>
        <strain evidence="14">K2</strain>
    </source>
</reference>
<evidence type="ECO:0000256" key="9">
    <source>
        <dbReference type="ARBA" id="ARBA00022801"/>
    </source>
</evidence>
<evidence type="ECO:0000313" key="15">
    <source>
        <dbReference type="Proteomes" id="UP001249851"/>
    </source>
</evidence>
<accession>A0AAD9QQI8</accession>
<keyword evidence="10" id="KW-0539">Nucleus</keyword>
<evidence type="ECO:0000256" key="1">
    <source>
        <dbReference type="ARBA" id="ARBA00001968"/>
    </source>
</evidence>
<evidence type="ECO:0000256" key="5">
    <source>
        <dbReference type="ARBA" id="ARBA00015519"/>
    </source>
</evidence>
<evidence type="ECO:0000256" key="6">
    <source>
        <dbReference type="ARBA" id="ARBA00022490"/>
    </source>
</evidence>
<keyword evidence="7" id="KW-0540">Nuclease</keyword>
<gene>
    <name evidence="14" type="ORF">P5673_010746</name>
</gene>
<proteinExistence type="inferred from homology"/>
<evidence type="ECO:0000256" key="4">
    <source>
        <dbReference type="ARBA" id="ARBA00006958"/>
    </source>
</evidence>
<comment type="similarity">
    <text evidence="4">Belongs to the HARBI1 family.</text>
</comment>
<keyword evidence="9" id="KW-0378">Hydrolase</keyword>
<protein>
    <recommendedName>
        <fullName evidence="5">Putative nuclease HARBI1</fullName>
    </recommendedName>
    <alternativeName>
        <fullName evidence="11">Harbinger transposase-derived nuclease</fullName>
    </alternativeName>
</protein>
<sequence length="463" mass="51691">MLNTFLAEQAQKQARLKLQRVEKNRQTEDIAIQCERSPQTVEVAVQTDIPDIMEELRDQVKSLTKIVAELTEMKAREKVTSLPLLSDSDLTFVNEHDDVVEETPPQAPPAAITSAIIVPEPQVPQPLSAPSSLPTYPPPQMWSPLSTIESNSPIFCSIPSLGPSDQQRQKVEAVVVLGKEMSYTDSELRSRYRFGKEAMNYIDDLVAEEITPDTNRNHAVSVEMQVLITLRFLASASFLQVIGDTFLGFHKSTVSRLVRRVSQALTVKLGDFVTFPSTRGERDEIKQGLFRVGGFPCAIGCIDGLFTNVVARWPGSTHDSHIFRTSAIGRHLEGTGLTDGVLLGDSGYASSPFLMTPYLNPKTRQEEHFNRAHKVTRCIIERTFGLLKRRFHVLHCEVRMAPDRVCTIVAACCILRNIAVNLREPDPEDCDMEDDGCAADLQSQYHGRETGNAVRQHITNTFF</sequence>
<dbReference type="EMBL" id="JARQWQ010000019">
    <property type="protein sequence ID" value="KAK2565618.1"/>
    <property type="molecule type" value="Genomic_DNA"/>
</dbReference>
<evidence type="ECO:0000259" key="13">
    <source>
        <dbReference type="Pfam" id="PF13359"/>
    </source>
</evidence>
<dbReference type="InterPro" id="IPR045249">
    <property type="entry name" value="HARBI1-like"/>
</dbReference>
<comment type="subcellular location">
    <subcellularLocation>
        <location evidence="3">Cytoplasm</location>
    </subcellularLocation>
    <subcellularLocation>
        <location evidence="2">Nucleus</location>
    </subcellularLocation>
</comment>
<dbReference type="InterPro" id="IPR027806">
    <property type="entry name" value="HARBI1_dom"/>
</dbReference>
<evidence type="ECO:0000256" key="11">
    <source>
        <dbReference type="ARBA" id="ARBA00030126"/>
    </source>
</evidence>
<dbReference type="GO" id="GO:0005634">
    <property type="term" value="C:nucleus"/>
    <property type="evidence" value="ECO:0007669"/>
    <property type="project" value="UniProtKB-SubCell"/>
</dbReference>
<evidence type="ECO:0000256" key="10">
    <source>
        <dbReference type="ARBA" id="ARBA00023242"/>
    </source>
</evidence>
<comment type="caution">
    <text evidence="14">The sequence shown here is derived from an EMBL/GenBank/DDBJ whole genome shotgun (WGS) entry which is preliminary data.</text>
</comment>
<dbReference type="GO" id="GO:0016787">
    <property type="term" value="F:hydrolase activity"/>
    <property type="evidence" value="ECO:0007669"/>
    <property type="project" value="UniProtKB-KW"/>
</dbReference>
<dbReference type="Pfam" id="PF13359">
    <property type="entry name" value="DDE_Tnp_4"/>
    <property type="match status" value="1"/>
</dbReference>
<evidence type="ECO:0000256" key="3">
    <source>
        <dbReference type="ARBA" id="ARBA00004496"/>
    </source>
</evidence>
<evidence type="ECO:0000256" key="12">
    <source>
        <dbReference type="ARBA" id="ARBA00045850"/>
    </source>
</evidence>
<feature type="domain" description="DDE Tnp4" evidence="13">
    <location>
        <begin position="303"/>
        <end position="417"/>
    </location>
</feature>
<comment type="function">
    <text evidence="12">Transposase-derived protein that may have nuclease activity. Does not have transposase activity.</text>
</comment>
<dbReference type="PANTHER" id="PTHR22930">
    <property type="match status" value="1"/>
</dbReference>
<name>A0AAD9QQI8_ACRCE</name>
<evidence type="ECO:0000256" key="2">
    <source>
        <dbReference type="ARBA" id="ARBA00004123"/>
    </source>
</evidence>
<evidence type="ECO:0000256" key="7">
    <source>
        <dbReference type="ARBA" id="ARBA00022722"/>
    </source>
</evidence>
<organism evidence="14 15">
    <name type="scientific">Acropora cervicornis</name>
    <name type="common">Staghorn coral</name>
    <dbReference type="NCBI Taxonomy" id="6130"/>
    <lineage>
        <taxon>Eukaryota</taxon>
        <taxon>Metazoa</taxon>
        <taxon>Cnidaria</taxon>
        <taxon>Anthozoa</taxon>
        <taxon>Hexacorallia</taxon>
        <taxon>Scleractinia</taxon>
        <taxon>Astrocoeniina</taxon>
        <taxon>Acroporidae</taxon>
        <taxon>Acropora</taxon>
    </lineage>
</organism>
<dbReference type="AlphaFoldDB" id="A0AAD9QQI8"/>